<organism evidence="2">
    <name type="scientific">marine metagenome</name>
    <dbReference type="NCBI Taxonomy" id="408172"/>
    <lineage>
        <taxon>unclassified sequences</taxon>
        <taxon>metagenomes</taxon>
        <taxon>ecological metagenomes</taxon>
    </lineage>
</organism>
<evidence type="ECO:0000256" key="1">
    <source>
        <dbReference type="SAM" id="MobiDB-lite"/>
    </source>
</evidence>
<feature type="region of interest" description="Disordered" evidence="1">
    <location>
        <begin position="53"/>
        <end position="73"/>
    </location>
</feature>
<accession>A0A382JW22</accession>
<protein>
    <submittedName>
        <fullName evidence="2">Uncharacterized protein</fullName>
    </submittedName>
</protein>
<evidence type="ECO:0000313" key="2">
    <source>
        <dbReference type="EMBL" id="SVC15865.1"/>
    </source>
</evidence>
<feature type="non-terminal residue" evidence="2">
    <location>
        <position position="1"/>
    </location>
</feature>
<dbReference type="Gene3D" id="2.120.10.80">
    <property type="entry name" value="Kelch-type beta propeller"/>
    <property type="match status" value="1"/>
</dbReference>
<dbReference type="SUPFAM" id="SSF117281">
    <property type="entry name" value="Kelch motif"/>
    <property type="match status" value="1"/>
</dbReference>
<reference evidence="2" key="1">
    <citation type="submission" date="2018-05" db="EMBL/GenBank/DDBJ databases">
        <authorList>
            <person name="Lanie J.A."/>
            <person name="Ng W.-L."/>
            <person name="Kazmierczak K.M."/>
            <person name="Andrzejewski T.M."/>
            <person name="Davidsen T.M."/>
            <person name="Wayne K.J."/>
            <person name="Tettelin H."/>
            <person name="Glass J.I."/>
            <person name="Rusch D."/>
            <person name="Podicherti R."/>
            <person name="Tsui H.-C.T."/>
            <person name="Winkler M.E."/>
        </authorList>
    </citation>
    <scope>NUCLEOTIDE SEQUENCE</scope>
</reference>
<proteinExistence type="predicted"/>
<dbReference type="EMBL" id="UINC01076571">
    <property type="protein sequence ID" value="SVC15865.1"/>
    <property type="molecule type" value="Genomic_DNA"/>
</dbReference>
<sequence length="416" mass="43052">ASAPTLYYWCHHHASMGGIASTPAAVIVNKLLAYDGSGNLPAVDGSQITNVSTATSSASDPTISTNPSGGVGTEWQNTTSGEVYICTDATAGANVWTNIGAGSGDIVPFHAWGSNYGFASGGSQWPANTPVNIIEKYSFTSNGNATDHGDLFVTRHYVSGNSSTTHGYTTGGSTTSNSAASDVIDKFTFVSSGNATDVGDLNHVVFLTANQSSTTHGYVCGGDGSSNTPNYNNIRKFSFSSGTQNTSDIADLTQARSRFSGCSSTTHGYSVGGSISTSWTRYNIIDKFPFATDSNATDVGDLPATSSALTSTQSQTYGYNFGRYDASGVGGAGEDMIDKFSFSSDGNTSDVGDLTVGRTNASATASTTHGYCHGGYQSDGDPQYDVIDRVSFSSDGDATDVGDLSDIRTTLAGQQY</sequence>
<dbReference type="AlphaFoldDB" id="A0A382JW22"/>
<dbReference type="InterPro" id="IPR015915">
    <property type="entry name" value="Kelch-typ_b-propeller"/>
</dbReference>
<name>A0A382JW22_9ZZZZ</name>
<gene>
    <name evidence="2" type="ORF">METZ01_LOCUS268719</name>
</gene>